<reference evidence="1 2" key="1">
    <citation type="submission" date="2019-02" db="EMBL/GenBank/DDBJ databases">
        <title>Sequencing the genomes of 1000 actinobacteria strains.</title>
        <authorList>
            <person name="Klenk H.-P."/>
        </authorList>
    </citation>
    <scope>NUCLEOTIDE SEQUENCE [LARGE SCALE GENOMIC DNA]</scope>
    <source>
        <strain evidence="1 2">DSM 45779</strain>
    </source>
</reference>
<protein>
    <submittedName>
        <fullName evidence="1">Uncharacterized protein</fullName>
    </submittedName>
</protein>
<evidence type="ECO:0000313" key="2">
    <source>
        <dbReference type="Proteomes" id="UP000291591"/>
    </source>
</evidence>
<gene>
    <name evidence="1" type="ORF">EV383_2785</name>
</gene>
<name>A0A4Q7UXV8_PSEST</name>
<dbReference type="AlphaFoldDB" id="A0A4Q7UXV8"/>
<proteinExistence type="predicted"/>
<evidence type="ECO:0000313" key="1">
    <source>
        <dbReference type="EMBL" id="RZT85898.1"/>
    </source>
</evidence>
<dbReference type="EMBL" id="SHKL01000001">
    <property type="protein sequence ID" value="RZT85898.1"/>
    <property type="molecule type" value="Genomic_DNA"/>
</dbReference>
<keyword evidence="2" id="KW-1185">Reference proteome</keyword>
<sequence length="56" mass="6431">MSHDDDSTGRCECGWERHAQAFRWFPEMGPPVRAHGDEARHRDDVVPRATRVTARA</sequence>
<dbReference type="Proteomes" id="UP000291591">
    <property type="component" value="Unassembled WGS sequence"/>
</dbReference>
<organism evidence="1 2">
    <name type="scientific">Pseudonocardia sediminis</name>
    <dbReference type="NCBI Taxonomy" id="1397368"/>
    <lineage>
        <taxon>Bacteria</taxon>
        <taxon>Bacillati</taxon>
        <taxon>Actinomycetota</taxon>
        <taxon>Actinomycetes</taxon>
        <taxon>Pseudonocardiales</taxon>
        <taxon>Pseudonocardiaceae</taxon>
        <taxon>Pseudonocardia</taxon>
    </lineage>
</organism>
<dbReference type="RefSeq" id="WP_165438342.1">
    <property type="nucleotide sequence ID" value="NZ_SHKL01000001.1"/>
</dbReference>
<accession>A0A4Q7UXV8</accession>
<comment type="caution">
    <text evidence="1">The sequence shown here is derived from an EMBL/GenBank/DDBJ whole genome shotgun (WGS) entry which is preliminary data.</text>
</comment>